<evidence type="ECO:0000256" key="15">
    <source>
        <dbReference type="PIRSR" id="PIRSR037299-1"/>
    </source>
</evidence>
<evidence type="ECO:0000256" key="3">
    <source>
        <dbReference type="ARBA" id="ARBA00022622"/>
    </source>
</evidence>
<reference evidence="20" key="1">
    <citation type="submission" date="2016-03" db="EMBL/GenBank/DDBJ databases">
        <authorList>
            <person name="Devillers Hugo."/>
        </authorList>
    </citation>
    <scope>NUCLEOTIDE SEQUENCE [LARGE SCALE GENOMIC DNA]</scope>
</reference>
<dbReference type="InterPro" id="IPR013320">
    <property type="entry name" value="ConA-like_dom_sf"/>
</dbReference>
<dbReference type="GO" id="GO:0016757">
    <property type="term" value="F:glycosyltransferase activity"/>
    <property type="evidence" value="ECO:0007669"/>
    <property type="project" value="UniProtKB-KW"/>
</dbReference>
<dbReference type="PROSITE" id="PS51762">
    <property type="entry name" value="GH16_2"/>
    <property type="match status" value="1"/>
</dbReference>
<evidence type="ECO:0000256" key="16">
    <source>
        <dbReference type="SAM" id="MobiDB-lite"/>
    </source>
</evidence>
<feature type="signal peptide" evidence="17">
    <location>
        <begin position="1"/>
        <end position="23"/>
    </location>
</feature>
<dbReference type="PANTHER" id="PTHR10963:SF22">
    <property type="entry name" value="GLYCOSIDASE CRH2-RELATED"/>
    <property type="match status" value="1"/>
</dbReference>
<dbReference type="GO" id="GO:0031505">
    <property type="term" value="P:fungal-type cell wall organization"/>
    <property type="evidence" value="ECO:0007669"/>
    <property type="project" value="TreeGrafter"/>
</dbReference>
<keyword evidence="7 14" id="KW-0378">Hydrolase</keyword>
<protein>
    <recommendedName>
        <fullName evidence="14">Crh-like protein</fullName>
        <ecNumber evidence="14">3.2.-.-</ecNumber>
    </recommendedName>
</protein>
<evidence type="ECO:0000256" key="7">
    <source>
        <dbReference type="ARBA" id="ARBA00022801"/>
    </source>
</evidence>
<comment type="subcellular location">
    <subcellularLocation>
        <location evidence="2">Membrane</location>
        <topology evidence="2">Lipid-anchor</topology>
        <topology evidence="2">GPI-anchor</topology>
    </subcellularLocation>
</comment>
<evidence type="ECO:0000256" key="9">
    <source>
        <dbReference type="ARBA" id="ARBA00023180"/>
    </source>
</evidence>
<dbReference type="Pfam" id="PF00722">
    <property type="entry name" value="Glyco_hydro_16"/>
    <property type="match status" value="1"/>
</dbReference>
<feature type="active site" description="Proton donor" evidence="15">
    <location>
        <position position="174"/>
    </location>
</feature>
<evidence type="ECO:0000256" key="14">
    <source>
        <dbReference type="PIRNR" id="PIRNR037299"/>
    </source>
</evidence>
<evidence type="ECO:0000256" key="1">
    <source>
        <dbReference type="ARBA" id="ARBA00000822"/>
    </source>
</evidence>
<dbReference type="FunFam" id="2.60.120.200:FF:000159">
    <property type="entry name" value="Glycosidase"/>
    <property type="match status" value="1"/>
</dbReference>
<keyword evidence="10" id="KW-0449">Lipoprotein</keyword>
<evidence type="ECO:0000256" key="11">
    <source>
        <dbReference type="ARBA" id="ARBA00023295"/>
    </source>
</evidence>
<accession>A0A1G4J8F4</accession>
<keyword evidence="11" id="KW-0326">Glycosidase</keyword>
<feature type="region of interest" description="Disordered" evidence="16">
    <location>
        <begin position="343"/>
        <end position="427"/>
    </location>
</feature>
<keyword evidence="4" id="KW-0328">Glycosyltransferase</keyword>
<evidence type="ECO:0000256" key="2">
    <source>
        <dbReference type="ARBA" id="ARBA00004589"/>
    </source>
</evidence>
<evidence type="ECO:0000256" key="5">
    <source>
        <dbReference type="ARBA" id="ARBA00022679"/>
    </source>
</evidence>
<dbReference type="InterPro" id="IPR017168">
    <property type="entry name" value="CHR-like"/>
</dbReference>
<dbReference type="PANTHER" id="PTHR10963">
    <property type="entry name" value="GLYCOSYL HYDROLASE-RELATED"/>
    <property type="match status" value="1"/>
</dbReference>
<keyword evidence="8 14" id="KW-0472">Membrane</keyword>
<dbReference type="Proteomes" id="UP000191144">
    <property type="component" value="Chromosome D"/>
</dbReference>
<evidence type="ECO:0000256" key="8">
    <source>
        <dbReference type="ARBA" id="ARBA00023136"/>
    </source>
</evidence>
<name>A0A1G4J8F4_9SACH</name>
<dbReference type="SUPFAM" id="SSF49899">
    <property type="entry name" value="Concanavalin A-like lectins/glucanases"/>
    <property type="match status" value="1"/>
</dbReference>
<dbReference type="GO" id="GO:0008843">
    <property type="term" value="F:endochitinase activity"/>
    <property type="evidence" value="ECO:0007669"/>
    <property type="project" value="UniProtKB-EC"/>
</dbReference>
<dbReference type="GO" id="GO:0098552">
    <property type="term" value="C:side of membrane"/>
    <property type="evidence" value="ECO:0007669"/>
    <property type="project" value="UniProtKB-KW"/>
</dbReference>
<keyword evidence="20" id="KW-1185">Reference proteome</keyword>
<feature type="active site" description="Nucleophile" evidence="15">
    <location>
        <position position="170"/>
    </location>
</feature>
<dbReference type="GO" id="GO:0009277">
    <property type="term" value="C:fungal-type cell wall"/>
    <property type="evidence" value="ECO:0007669"/>
    <property type="project" value="UniProtKB-ARBA"/>
</dbReference>
<evidence type="ECO:0000259" key="18">
    <source>
        <dbReference type="PROSITE" id="PS51762"/>
    </source>
</evidence>
<evidence type="ECO:0000256" key="10">
    <source>
        <dbReference type="ARBA" id="ARBA00023288"/>
    </source>
</evidence>
<gene>
    <name evidence="19" type="ORF">LAME_0D05072G</name>
</gene>
<dbReference type="EC" id="3.2.-.-" evidence="14"/>
<keyword evidence="3" id="KW-0336">GPI-anchor</keyword>
<evidence type="ECO:0000256" key="13">
    <source>
        <dbReference type="ARBA" id="ARBA00038074"/>
    </source>
</evidence>
<feature type="domain" description="GH16" evidence="18">
    <location>
        <begin position="67"/>
        <end position="310"/>
    </location>
</feature>
<evidence type="ECO:0000313" key="20">
    <source>
        <dbReference type="Proteomes" id="UP000191144"/>
    </source>
</evidence>
<dbReference type="OrthoDB" id="4781at2759"/>
<evidence type="ECO:0000256" key="6">
    <source>
        <dbReference type="ARBA" id="ARBA00022729"/>
    </source>
</evidence>
<comment type="catalytic activity">
    <reaction evidence="1">
        <text>Random endo-hydrolysis of N-acetyl-beta-D-glucosaminide (1-&gt;4)-beta-linkages in chitin and chitodextrins.</text>
        <dbReference type="EC" id="3.2.1.14"/>
    </reaction>
</comment>
<dbReference type="InterPro" id="IPR000757">
    <property type="entry name" value="Beta-glucanase-like"/>
</dbReference>
<keyword evidence="6 17" id="KW-0732">Signal</keyword>
<keyword evidence="9" id="KW-0325">Glycoprotein</keyword>
<comment type="similarity">
    <text evidence="13">Belongs to the glycosyl hydrolase 16 family. CRH1 subfamily.</text>
</comment>
<proteinExistence type="inferred from homology"/>
<dbReference type="PIRSF" id="PIRSF037299">
    <property type="entry name" value="Glycosidase_CRH1_prd"/>
    <property type="match status" value="1"/>
</dbReference>
<keyword evidence="5" id="KW-0808">Transferase</keyword>
<sequence length="453" mass="48942">MIGLKFSLLSIVSLLTVVIEASSDDDTVYCNSTIGACPDDKPCCSQYGVCGSGVYCLGGCNPRYSYNLSACMPMPICKDSQTVFNNYSSQVKNQYTYLGDAEANDWIYEGTIADYDDENALLLTMPQYSDGAVLSSTRYMWYGKVSARMKSSHLGGVVTAFIMFSSVQDEIDYEFIGDNLTNVQTNYYFEGDLNWTHSSNISTSDTFDNYHVYEIDWKEDHLDWIVDGKIGRTLYKNHTYNSSTGQYDYPQTPARVQLSIWPGGLNTSSYWTKLWAGGEINWTAPDIEDPGYYYATVQSVNITCYDPPSGTKQNGSRAYRYVNSKNFTQAGVAITNDTTVMGSLDDSGFNPENGKSSSSSSSSSSTSSRSFTTQSRASKSSSKGSSETSAQSGQTTGTSSSSQQTGFVQNMKSTSASAGGSSSSSGGAGSLDINANGLMHAFVVIAGAVLALV</sequence>
<keyword evidence="12" id="KW-0961">Cell wall biogenesis/degradation</keyword>
<feature type="chain" id="PRO_5009235914" description="Crh-like protein" evidence="17">
    <location>
        <begin position="24"/>
        <end position="453"/>
    </location>
</feature>
<evidence type="ECO:0000313" key="19">
    <source>
        <dbReference type="EMBL" id="SCU86229.1"/>
    </source>
</evidence>
<dbReference type="Gene3D" id="2.60.120.200">
    <property type="match status" value="1"/>
</dbReference>
<dbReference type="GO" id="GO:0005975">
    <property type="term" value="P:carbohydrate metabolic process"/>
    <property type="evidence" value="ECO:0007669"/>
    <property type="project" value="InterPro"/>
</dbReference>
<organism evidence="19 20">
    <name type="scientific">Lachancea meyersii CBS 8951</name>
    <dbReference type="NCBI Taxonomy" id="1266667"/>
    <lineage>
        <taxon>Eukaryota</taxon>
        <taxon>Fungi</taxon>
        <taxon>Dikarya</taxon>
        <taxon>Ascomycota</taxon>
        <taxon>Saccharomycotina</taxon>
        <taxon>Saccharomycetes</taxon>
        <taxon>Saccharomycetales</taxon>
        <taxon>Saccharomycetaceae</taxon>
        <taxon>Lachancea</taxon>
    </lineage>
</organism>
<feature type="compositionally biased region" description="Low complexity" evidence="16">
    <location>
        <begin position="356"/>
        <end position="406"/>
    </location>
</feature>
<feature type="compositionally biased region" description="Low complexity" evidence="16">
    <location>
        <begin position="415"/>
        <end position="425"/>
    </location>
</feature>
<dbReference type="InterPro" id="IPR050546">
    <property type="entry name" value="Glycosyl_Hydrlase_16"/>
</dbReference>
<evidence type="ECO:0000256" key="4">
    <source>
        <dbReference type="ARBA" id="ARBA00022676"/>
    </source>
</evidence>
<dbReference type="AlphaFoldDB" id="A0A1G4J8F4"/>
<dbReference type="EMBL" id="LT598482">
    <property type="protein sequence ID" value="SCU86229.1"/>
    <property type="molecule type" value="Genomic_DNA"/>
</dbReference>
<evidence type="ECO:0000256" key="12">
    <source>
        <dbReference type="ARBA" id="ARBA00023316"/>
    </source>
</evidence>
<evidence type="ECO:0000256" key="17">
    <source>
        <dbReference type="SAM" id="SignalP"/>
    </source>
</evidence>